<sequence length="67" mass="7948">MKGFCVIALKMVLINRFKKESLLYYVVKCFFYIRARGLSSYAMLLLTLEKLDKEDLLIEQTMDKLTF</sequence>
<evidence type="ECO:0000313" key="2">
    <source>
        <dbReference type="EMBL" id="PRQ35840.1"/>
    </source>
</evidence>
<accession>A0A2P6QNS7</accession>
<evidence type="ECO:0000313" key="3">
    <source>
        <dbReference type="Proteomes" id="UP000238479"/>
    </source>
</evidence>
<evidence type="ECO:0000256" key="1">
    <source>
        <dbReference type="SAM" id="Phobius"/>
    </source>
</evidence>
<dbReference type="EMBL" id="PDCK01000042">
    <property type="protein sequence ID" value="PRQ35840.1"/>
    <property type="molecule type" value="Genomic_DNA"/>
</dbReference>
<feature type="transmembrane region" description="Helical" evidence="1">
    <location>
        <begin position="21"/>
        <end position="44"/>
    </location>
</feature>
<keyword evidence="1" id="KW-1133">Transmembrane helix</keyword>
<organism evidence="2 3">
    <name type="scientific">Rosa chinensis</name>
    <name type="common">China rose</name>
    <dbReference type="NCBI Taxonomy" id="74649"/>
    <lineage>
        <taxon>Eukaryota</taxon>
        <taxon>Viridiplantae</taxon>
        <taxon>Streptophyta</taxon>
        <taxon>Embryophyta</taxon>
        <taxon>Tracheophyta</taxon>
        <taxon>Spermatophyta</taxon>
        <taxon>Magnoliopsida</taxon>
        <taxon>eudicotyledons</taxon>
        <taxon>Gunneridae</taxon>
        <taxon>Pentapetalae</taxon>
        <taxon>rosids</taxon>
        <taxon>fabids</taxon>
        <taxon>Rosales</taxon>
        <taxon>Rosaceae</taxon>
        <taxon>Rosoideae</taxon>
        <taxon>Rosoideae incertae sedis</taxon>
        <taxon>Rosa</taxon>
    </lineage>
</organism>
<dbReference type="Proteomes" id="UP000238479">
    <property type="component" value="Chromosome 4"/>
</dbReference>
<gene>
    <name evidence="2" type="ORF">RchiOBHm_Chr4g0384861</name>
</gene>
<keyword evidence="1" id="KW-0812">Transmembrane</keyword>
<keyword evidence="3" id="KW-1185">Reference proteome</keyword>
<proteinExistence type="predicted"/>
<comment type="caution">
    <text evidence="2">The sequence shown here is derived from an EMBL/GenBank/DDBJ whole genome shotgun (WGS) entry which is preliminary data.</text>
</comment>
<dbReference type="Gramene" id="PRQ35840">
    <property type="protein sequence ID" value="PRQ35840"/>
    <property type="gene ID" value="RchiOBHm_Chr4g0384861"/>
</dbReference>
<keyword evidence="1" id="KW-0472">Membrane</keyword>
<reference evidence="2 3" key="1">
    <citation type="journal article" date="2018" name="Nat. Genet.">
        <title>The Rosa genome provides new insights in the design of modern roses.</title>
        <authorList>
            <person name="Bendahmane M."/>
        </authorList>
    </citation>
    <scope>NUCLEOTIDE SEQUENCE [LARGE SCALE GENOMIC DNA]</scope>
    <source>
        <strain evidence="3">cv. Old Blush</strain>
    </source>
</reference>
<dbReference type="AlphaFoldDB" id="A0A2P6QNS7"/>
<name>A0A2P6QNS7_ROSCH</name>
<protein>
    <submittedName>
        <fullName evidence="2">Uncharacterized protein</fullName>
    </submittedName>
</protein>